<reference evidence="5" key="1">
    <citation type="submission" date="2022-10" db="EMBL/GenBank/DDBJ databases">
        <title>Genome assembly of Pristionchus species.</title>
        <authorList>
            <person name="Yoshida K."/>
            <person name="Sommer R.J."/>
        </authorList>
    </citation>
    <scope>NUCLEOTIDE SEQUENCE [LARGE SCALE GENOMIC DNA]</scope>
    <source>
        <strain evidence="5">RS5460</strain>
    </source>
</reference>
<organism evidence="4 5">
    <name type="scientific">Pristionchus mayeri</name>
    <dbReference type="NCBI Taxonomy" id="1317129"/>
    <lineage>
        <taxon>Eukaryota</taxon>
        <taxon>Metazoa</taxon>
        <taxon>Ecdysozoa</taxon>
        <taxon>Nematoda</taxon>
        <taxon>Chromadorea</taxon>
        <taxon>Rhabditida</taxon>
        <taxon>Rhabditina</taxon>
        <taxon>Diplogasteromorpha</taxon>
        <taxon>Diplogasteroidea</taxon>
        <taxon>Neodiplogasteridae</taxon>
        <taxon>Pristionchus</taxon>
    </lineage>
</organism>
<keyword evidence="2" id="KW-0472">Membrane</keyword>
<dbReference type="Pfam" id="PF01484">
    <property type="entry name" value="Col_cuticle_N"/>
    <property type="match status" value="1"/>
</dbReference>
<feature type="non-terminal residue" evidence="4">
    <location>
        <position position="165"/>
    </location>
</feature>
<protein>
    <recommendedName>
        <fullName evidence="3">Nematode cuticle collagen N-terminal domain-containing protein</fullName>
    </recommendedName>
</protein>
<evidence type="ECO:0000259" key="3">
    <source>
        <dbReference type="SMART" id="SM01088"/>
    </source>
</evidence>
<dbReference type="GO" id="GO:0042302">
    <property type="term" value="F:structural constituent of cuticle"/>
    <property type="evidence" value="ECO:0007669"/>
    <property type="project" value="InterPro"/>
</dbReference>
<dbReference type="SMART" id="SM01088">
    <property type="entry name" value="Col_cuticle_N"/>
    <property type="match status" value="1"/>
</dbReference>
<keyword evidence="5" id="KW-1185">Reference proteome</keyword>
<evidence type="ECO:0000313" key="5">
    <source>
        <dbReference type="Proteomes" id="UP001328107"/>
    </source>
</evidence>
<feature type="domain" description="Nematode cuticle collagen N-terminal" evidence="3">
    <location>
        <begin position="29"/>
        <end position="81"/>
    </location>
</feature>
<feature type="transmembrane region" description="Helical" evidence="2">
    <location>
        <begin position="30"/>
        <end position="53"/>
    </location>
</feature>
<dbReference type="AlphaFoldDB" id="A0AAN5CS82"/>
<dbReference type="EMBL" id="BTRK01000004">
    <property type="protein sequence ID" value="GMR49788.1"/>
    <property type="molecule type" value="Genomic_DNA"/>
</dbReference>
<evidence type="ECO:0000313" key="4">
    <source>
        <dbReference type="EMBL" id="GMR49788.1"/>
    </source>
</evidence>
<keyword evidence="2" id="KW-0812">Transmembrane</keyword>
<gene>
    <name evidence="4" type="ORF">PMAYCL1PPCAC_19983</name>
</gene>
<sequence>KGAREVPFTTSSTSMDPKTAYVEERKLRSLAFYAVAVSTASVIVAIVAVPMCYNYMTMVHSNMQDEVDFCIERSSGLWRRFESVRSEHANISTRWIDERATKALSRESRMLHSVYKRQQIMVTGIGTYDAGGAAVAEYWVVFTFLTTELFVSGGGGRGSCCSCGM</sequence>
<dbReference type="Proteomes" id="UP001328107">
    <property type="component" value="Unassembled WGS sequence"/>
</dbReference>
<accession>A0AAN5CS82</accession>
<proteinExistence type="predicted"/>
<name>A0AAN5CS82_9BILA</name>
<evidence type="ECO:0000256" key="2">
    <source>
        <dbReference type="SAM" id="Phobius"/>
    </source>
</evidence>
<keyword evidence="1" id="KW-0677">Repeat</keyword>
<dbReference type="InterPro" id="IPR002486">
    <property type="entry name" value="Col_cuticle_N"/>
</dbReference>
<comment type="caution">
    <text evidence="4">The sequence shown here is derived from an EMBL/GenBank/DDBJ whole genome shotgun (WGS) entry which is preliminary data.</text>
</comment>
<keyword evidence="2" id="KW-1133">Transmembrane helix</keyword>
<feature type="non-terminal residue" evidence="4">
    <location>
        <position position="1"/>
    </location>
</feature>
<evidence type="ECO:0000256" key="1">
    <source>
        <dbReference type="ARBA" id="ARBA00022737"/>
    </source>
</evidence>